<sequence>MSSPALANGGNCDVTGTTTLIICDSTRAQVSMTPGTGSLTVTDLTTGSVYYSSPTTLGTYDQTILITGTTVINRPDYSALFLQSGTDSNNDPIAVTVNADVTIGADVSITSFDGFGAVWFRNDYGGSIEIDNAGTLYSSWTGTYSDSAALNATTNLGPVTITNSGSVTSTNGRGIYADGNYNGTSPETVSVTNAPTGLVTSHLAGIRVIAWHGLAQIINEGTVNATLQQGLIAWSNDGDSSITTSGTVTSGNDNAVYAATEIGDATIINSGTVTATGDPSLDAAHAAVRAITGMNGLRAAAYTSGDISVTNTSTGVVTSNRDAGIRAETPTGNAQVVNAGSVTGVNGIVVDSGFTSGETSATVATITGTATVTNSGTVNASELAVLIDATTNSVVNSGTLATTGAVAVQTGNGNSTVETSGTISAGSSSGTAIAFGSGSNRLILADTAVLVGNVTNVSSGNTLELNGSATGTLDLATVSASGQFQGFSSLAKSGTGTWSLVGSSDSLTGAFSVLSGTLQIGTGGTSGSIASDVSMASGATLAFNRSDDITYAGSITGSGALVKTGAGTLILTGDSTYTGGTTIAAGTLQIGNGGTTGSVIGSIVNNAALVFYRSGTYDFPGTITGSGSVTILGGTVNFTGSGGYDGPIAVEEASLVLAAGSTTGSSFTVESGGTIGGTGTIGGLTVLSGGTVSPGYSPGTVTVAGNVSFAAGSTYTVEVWADGTHDLISATGTATLSGGTVAVLAQAGYANPLATYTILTAQGGVTGSFATVTTNYAYLLPSLSYDASNVYLTLARNDVRFASLAQTPNEVASANATESLGLGNAVYDAALQLTAAQAPNAFDQLSGEVHASTQSLFMEQSSLIRGALNDRLRAAQGGVGASSGQVVNVIETASGALAYAAPSQAPSPVQVAADMSMPMKAAPALAPVERFALWSTAFGNWGEMDGNSNAAGVSDSTGGFLIGADTLVGEGWRLGLAGGYSYTDFSISGRNSSGSSDNWHIGLYAGNTWGPLALRTGLAYTWQDISTNRSVAFTGYSDSLSADYTAGTVQAFGELGYRFDAAGIAFEPFANLSYVSLDQDGYTEEGGAAALTGDSQTMDTTFTTLGLRLAKEIAFGSTAATLRGAIGWRHAFGDIDPTVTQAFAGSDAFTITGAPIAEDAAVLEAGLDVLISATSTLGIAYTGQYGDGVTENGFNARLSIRF</sequence>
<dbReference type="Proteomes" id="UP001166585">
    <property type="component" value="Unassembled WGS sequence"/>
</dbReference>
<reference evidence="3" key="1">
    <citation type="submission" date="2021-05" db="EMBL/GenBank/DDBJ databases">
        <authorList>
            <person name="Sun Q."/>
            <person name="Inoue M."/>
        </authorList>
    </citation>
    <scope>NUCLEOTIDE SEQUENCE</scope>
    <source>
        <strain evidence="3">VKM B-3255</strain>
    </source>
</reference>
<dbReference type="InterPro" id="IPR006315">
    <property type="entry name" value="OM_autotransptr_brl_dom"/>
</dbReference>
<gene>
    <name evidence="3" type="ORF">KIP89_11275</name>
</gene>
<evidence type="ECO:0000259" key="2">
    <source>
        <dbReference type="PROSITE" id="PS51208"/>
    </source>
</evidence>
<dbReference type="NCBIfam" id="TIGR02601">
    <property type="entry name" value="autotrns_rpt"/>
    <property type="match status" value="2"/>
</dbReference>
<dbReference type="SUPFAM" id="SSF103515">
    <property type="entry name" value="Autotransporter"/>
    <property type="match status" value="1"/>
</dbReference>
<proteinExistence type="predicted"/>
<dbReference type="RefSeq" id="WP_213755541.1">
    <property type="nucleotide sequence ID" value="NZ_JAHCQH010000016.1"/>
</dbReference>
<dbReference type="InterPro" id="IPR036709">
    <property type="entry name" value="Autotransporte_beta_dom_sf"/>
</dbReference>
<feature type="domain" description="Autotransporter" evidence="2">
    <location>
        <begin position="926"/>
        <end position="1202"/>
    </location>
</feature>
<dbReference type="InterPro" id="IPR013425">
    <property type="entry name" value="Autotrns_rpt"/>
</dbReference>
<dbReference type="Gene3D" id="2.40.128.130">
    <property type="entry name" value="Autotransporter beta-domain"/>
    <property type="match status" value="1"/>
</dbReference>
<dbReference type="InterPro" id="IPR005546">
    <property type="entry name" value="Autotransporte_beta"/>
</dbReference>
<evidence type="ECO:0000313" key="3">
    <source>
        <dbReference type="EMBL" id="MBS9477691.1"/>
    </source>
</evidence>
<dbReference type="Gene3D" id="2.160.20.20">
    <property type="match status" value="1"/>
</dbReference>
<dbReference type="SMART" id="SM00869">
    <property type="entry name" value="Autotransporter"/>
    <property type="match status" value="1"/>
</dbReference>
<evidence type="ECO:0000313" key="4">
    <source>
        <dbReference type="Proteomes" id="UP001166585"/>
    </source>
</evidence>
<dbReference type="NCBIfam" id="TIGR01414">
    <property type="entry name" value="autotrans_barl"/>
    <property type="match status" value="1"/>
</dbReference>
<dbReference type="PROSITE" id="PS51208">
    <property type="entry name" value="AUTOTRANSPORTER"/>
    <property type="match status" value="1"/>
</dbReference>
<evidence type="ECO:0000256" key="1">
    <source>
        <dbReference type="ARBA" id="ARBA00022729"/>
    </source>
</evidence>
<accession>A0ABS5R9Y0</accession>
<dbReference type="Pfam" id="PF03797">
    <property type="entry name" value="Autotransporter"/>
    <property type="match status" value="1"/>
</dbReference>
<comment type="caution">
    <text evidence="3">The sequence shown here is derived from an EMBL/GenBank/DDBJ whole genome shotgun (WGS) entry which is preliminary data.</text>
</comment>
<keyword evidence="1" id="KW-0732">Signal</keyword>
<dbReference type="InterPro" id="IPR012332">
    <property type="entry name" value="Autotransporter_pectin_lyase_C"/>
</dbReference>
<protein>
    <submittedName>
        <fullName evidence="3">Autotransporter domain-containing protein</fullName>
    </submittedName>
</protein>
<keyword evidence="4" id="KW-1185">Reference proteome</keyword>
<dbReference type="EMBL" id="JAHCQH010000016">
    <property type="protein sequence ID" value="MBS9477691.1"/>
    <property type="molecule type" value="Genomic_DNA"/>
</dbReference>
<dbReference type="Pfam" id="PF12951">
    <property type="entry name" value="PATR"/>
    <property type="match status" value="2"/>
</dbReference>
<name>A0ABS5R9Y0_9HYPH</name>
<organism evidence="3 4">
    <name type="scientific">Ancylobacter radicis</name>
    <dbReference type="NCBI Taxonomy" id="2836179"/>
    <lineage>
        <taxon>Bacteria</taxon>
        <taxon>Pseudomonadati</taxon>
        <taxon>Pseudomonadota</taxon>
        <taxon>Alphaproteobacteria</taxon>
        <taxon>Hyphomicrobiales</taxon>
        <taxon>Xanthobacteraceae</taxon>
        <taxon>Ancylobacter</taxon>
    </lineage>
</organism>